<dbReference type="EMBL" id="CP030239">
    <property type="protein sequence ID" value="AWX93009.1"/>
    <property type="molecule type" value="Genomic_DNA"/>
</dbReference>
<evidence type="ECO:0000313" key="2">
    <source>
        <dbReference type="Proteomes" id="UP000249922"/>
    </source>
</evidence>
<dbReference type="Proteomes" id="UP000249922">
    <property type="component" value="Chromosome"/>
</dbReference>
<evidence type="ECO:0000313" key="1">
    <source>
        <dbReference type="EMBL" id="AWX93009.1"/>
    </source>
</evidence>
<reference evidence="1 2" key="1">
    <citation type="submission" date="2018-06" db="EMBL/GenBank/DDBJ databases">
        <title>Complete genome sequence of Paracoccus mutanolyticus strain RSP-02 isolated from cellulosic waste.</title>
        <authorList>
            <person name="Amrutha R.N."/>
            <person name="Shrivastav A."/>
            <person name="Buddana S.K."/>
            <person name="Deshpande U."/>
            <person name="Prakasham R.S."/>
        </authorList>
    </citation>
    <scope>NUCLEOTIDE SEQUENCE [LARGE SCALE GENOMIC DNA]</scope>
    <source>
        <strain evidence="1 2">RSP-02</strain>
    </source>
</reference>
<organism evidence="1 2">
    <name type="scientific">Paracoccus mutanolyticus</name>
    <dbReference type="NCBI Taxonomy" id="1499308"/>
    <lineage>
        <taxon>Bacteria</taxon>
        <taxon>Pseudomonadati</taxon>
        <taxon>Pseudomonadota</taxon>
        <taxon>Alphaproteobacteria</taxon>
        <taxon>Rhodobacterales</taxon>
        <taxon>Paracoccaceae</taxon>
        <taxon>Paracoccus</taxon>
    </lineage>
</organism>
<proteinExistence type="predicted"/>
<protein>
    <submittedName>
        <fullName evidence="1">Uncharacterized protein</fullName>
    </submittedName>
</protein>
<name>A0ABN5MD65_9RHOB</name>
<sequence>MGLDFGAASGGGVAQLDLGLDLDLGTLTERQARISFWRSTVRRVSMRYRPAGESISQVTRSSGPVSTPARFCMNPARLAGSRHIR</sequence>
<gene>
    <name evidence="1" type="ORF">DPM13_07235</name>
</gene>
<keyword evidence="2" id="KW-1185">Reference proteome</keyword>
<accession>A0ABN5MD65</accession>